<keyword evidence="1" id="KW-0472">Membrane</keyword>
<dbReference type="Proteomes" id="UP000094487">
    <property type="component" value="Unassembled WGS sequence"/>
</dbReference>
<keyword evidence="1" id="KW-1133">Transmembrane helix</keyword>
<dbReference type="OrthoDB" id="9770043at2"/>
<feature type="domain" description="Pyrroloquinoline quinone-dependent pyranose dehydrogenase beta-propeller" evidence="2">
    <location>
        <begin position="334"/>
        <end position="442"/>
    </location>
</feature>
<dbReference type="InterPro" id="IPR011041">
    <property type="entry name" value="Quinoprot_gluc/sorb_DH_b-prop"/>
</dbReference>
<dbReference type="STRING" id="1888892.BFL28_01720"/>
<reference evidence="3 4" key="1">
    <citation type="submission" date="2016-08" db="EMBL/GenBank/DDBJ databases">
        <title>Draft genome of the agarase producing Sphingomonas sp. MCT13.</title>
        <authorList>
            <person name="D'Andrea M.M."/>
            <person name="Rossolini G.M."/>
            <person name="Thaller M.C."/>
        </authorList>
    </citation>
    <scope>NUCLEOTIDE SEQUENCE [LARGE SCALE GENOMIC DNA]</scope>
    <source>
        <strain evidence="3 4">MCT13</strain>
    </source>
</reference>
<dbReference type="AlphaFoldDB" id="A0A1E3LVH6"/>
<evidence type="ECO:0000259" key="2">
    <source>
        <dbReference type="Pfam" id="PF22807"/>
    </source>
</evidence>
<keyword evidence="1" id="KW-0812">Transmembrane</keyword>
<evidence type="ECO:0000313" key="4">
    <source>
        <dbReference type="Proteomes" id="UP000094487"/>
    </source>
</evidence>
<evidence type="ECO:0000256" key="1">
    <source>
        <dbReference type="SAM" id="Phobius"/>
    </source>
</evidence>
<feature type="transmembrane region" description="Helical" evidence="1">
    <location>
        <begin position="7"/>
        <end position="25"/>
    </location>
</feature>
<feature type="domain" description="Pyrroloquinoline quinone-dependent pyranose dehydrogenase beta-propeller" evidence="2">
    <location>
        <begin position="139"/>
        <end position="290"/>
    </location>
</feature>
<proteinExistence type="predicted"/>
<sequence length="456" mass="48770">MTRLRKILIALLVLVVVAGGIIWWFSRPDVARLTSEDVSGQIPKLSETRSQTIPTVKVAKAVGWSGDAKPTAAAGLTVTAFAKGLDHPRWLYRLPNGDVLVAESNSPPREGGGVTAWAMKLLMGRAGAGVPSANRITLLRDGNGDGVAESRSALLTAENGLDSPFGMLLVGDTLYVANHNAVVAFPFKVGQTRITAKARKIVDLPGGGNHWTRDLILAPGGNTFFVSVGSASNIAEKGLEVEKNRAAILEIDPRTGWKRIFASGLRNPIGMAIYPGSERLWAVVNERDMLGSDMPPDYLTQVDIGSFYGWPWHYWGGYVDKRVQPQRPDLREYTARPDFALGAHTAPLGLTFAQEIRLGAGYVNGAFIGLHGSWNRVPAAGYKVVYVPFDSRGLPARGAKPRDVLTGFLDSEGNARGRPVGVTADRTGALLVADDVGNVIWRVSAPGQSSAAATSE</sequence>
<keyword evidence="4" id="KW-1185">Reference proteome</keyword>
<name>A0A1E3LVH6_9SPHN</name>
<dbReference type="PANTHER" id="PTHR19328">
    <property type="entry name" value="HEDGEHOG-INTERACTING PROTEIN"/>
    <property type="match status" value="1"/>
</dbReference>
<dbReference type="Pfam" id="PF22807">
    <property type="entry name" value="TrAA12"/>
    <property type="match status" value="2"/>
</dbReference>
<dbReference type="Gene3D" id="2.120.10.30">
    <property type="entry name" value="TolB, C-terminal domain"/>
    <property type="match status" value="1"/>
</dbReference>
<dbReference type="PANTHER" id="PTHR19328:SF55">
    <property type="entry name" value="BLR6566 PROTEIN"/>
    <property type="match status" value="1"/>
</dbReference>
<comment type="caution">
    <text evidence="3">The sequence shown here is derived from an EMBL/GenBank/DDBJ whole genome shotgun (WGS) entry which is preliminary data.</text>
</comment>
<gene>
    <name evidence="3" type="ORF">BFL28_01720</name>
</gene>
<dbReference type="SUPFAM" id="SSF50952">
    <property type="entry name" value="Soluble quinoprotein glucose dehydrogenase"/>
    <property type="match status" value="1"/>
</dbReference>
<dbReference type="EMBL" id="MDDS01000024">
    <property type="protein sequence ID" value="ODP37719.1"/>
    <property type="molecule type" value="Genomic_DNA"/>
</dbReference>
<organism evidence="3 4">
    <name type="scientific">Sphingomonas turrisvirgatae</name>
    <dbReference type="NCBI Taxonomy" id="1888892"/>
    <lineage>
        <taxon>Bacteria</taxon>
        <taxon>Pseudomonadati</taxon>
        <taxon>Pseudomonadota</taxon>
        <taxon>Alphaproteobacteria</taxon>
        <taxon>Sphingomonadales</taxon>
        <taxon>Sphingomonadaceae</taxon>
        <taxon>Sphingomonas</taxon>
    </lineage>
</organism>
<protein>
    <submittedName>
        <fullName evidence="3">Sorbosone dehydrogenase</fullName>
    </submittedName>
</protein>
<evidence type="ECO:0000313" key="3">
    <source>
        <dbReference type="EMBL" id="ODP37719.1"/>
    </source>
</evidence>
<dbReference type="InterPro" id="IPR011042">
    <property type="entry name" value="6-blade_b-propeller_TolB-like"/>
</dbReference>
<dbReference type="InterPro" id="IPR054539">
    <property type="entry name" value="Beta-prop_PDH"/>
</dbReference>
<accession>A0A1E3LVH6</accession>